<comment type="caution">
    <text evidence="1">The sequence shown here is derived from an EMBL/GenBank/DDBJ whole genome shotgun (WGS) entry which is preliminary data.</text>
</comment>
<dbReference type="RefSeq" id="WP_344367545.1">
    <property type="nucleotide sequence ID" value="NZ_BAAAQB010000041.1"/>
</dbReference>
<evidence type="ECO:0000313" key="2">
    <source>
        <dbReference type="Proteomes" id="UP001500102"/>
    </source>
</evidence>
<name>A0ABN2ZJX3_9MICC</name>
<proteinExistence type="predicted"/>
<accession>A0ABN2ZJX3</accession>
<reference evidence="1 2" key="1">
    <citation type="journal article" date="2019" name="Int. J. Syst. Evol. Microbiol.">
        <title>The Global Catalogue of Microorganisms (GCM) 10K type strain sequencing project: providing services to taxonomists for standard genome sequencing and annotation.</title>
        <authorList>
            <consortium name="The Broad Institute Genomics Platform"/>
            <consortium name="The Broad Institute Genome Sequencing Center for Infectious Disease"/>
            <person name="Wu L."/>
            <person name="Ma J."/>
        </authorList>
    </citation>
    <scope>NUCLEOTIDE SEQUENCE [LARGE SCALE GENOMIC DNA]</scope>
    <source>
        <strain evidence="1 2">JCM 15921</strain>
    </source>
</reference>
<protein>
    <submittedName>
        <fullName evidence="1">Uncharacterized protein</fullName>
    </submittedName>
</protein>
<organism evidence="1 2">
    <name type="scientific">Arthrobacter humicola</name>
    <dbReference type="NCBI Taxonomy" id="409291"/>
    <lineage>
        <taxon>Bacteria</taxon>
        <taxon>Bacillati</taxon>
        <taxon>Actinomycetota</taxon>
        <taxon>Actinomycetes</taxon>
        <taxon>Micrococcales</taxon>
        <taxon>Micrococcaceae</taxon>
        <taxon>Arthrobacter</taxon>
    </lineage>
</organism>
<dbReference type="Proteomes" id="UP001500102">
    <property type="component" value="Unassembled WGS sequence"/>
</dbReference>
<dbReference type="EMBL" id="BAAAQB010000041">
    <property type="protein sequence ID" value="GAA2143309.1"/>
    <property type="molecule type" value="Genomic_DNA"/>
</dbReference>
<sequence>MSVEPSSTPGLQEDQDRDDLAFGAEHASGAAGIRHQAARIIEAVLADTAPEHDRARELLRRQLDAHPGHPERALVEHLAALKAVVGTSDAAHGGTFDASYRHEKDAAVGE</sequence>
<evidence type="ECO:0000313" key="1">
    <source>
        <dbReference type="EMBL" id="GAA2143309.1"/>
    </source>
</evidence>
<gene>
    <name evidence="1" type="ORF">GCM10009825_33490</name>
</gene>
<keyword evidence="2" id="KW-1185">Reference proteome</keyword>